<dbReference type="InterPro" id="IPR015422">
    <property type="entry name" value="PyrdxlP-dep_Trfase_small"/>
</dbReference>
<dbReference type="AlphaFoldDB" id="A0A0G0X7C6"/>
<sequence>MKKMRKKLRVPYALAVYGKPEIQAVNRVLGNPARIAPGNAVKEFERKIAGLFGKKYGVMVNSGSSANLLALEALNLPKGSEVITPVLTFATTVAPIIQKGLVPVFVDVKEGTYVININQIESLITKKTKALMIPSLIGNLPDLARLKAIAEKHNLYFIEDSCDTLGATFQGKPTGYYSHISTTSFYASHIITTAGAGGMVCFHDPLLAKKALVLSSWGRESALFGVYEKSEDIKKRFESVLNGKHYDAKFIFSELGYNFQSAELNGAFGLEQLKRLKGFAKRRQSNFSELAKFFKQYQRFFVLPQQDPRTKTSWLAFPLMIKQGAPFSRYELTKYLEENNIQTRPVFTGNILKQPAFSKIKSQGSENDYPVAEQVMRDGFLIGCHQGLERKHLSCLKKAFTDFLENYK</sequence>
<name>A0A0G0X7C6_9BACT</name>
<dbReference type="InterPro" id="IPR015424">
    <property type="entry name" value="PyrdxlP-dep_Trfase"/>
</dbReference>
<protein>
    <submittedName>
        <fullName evidence="2">NDP-hexose 3,4-dehydratase</fullName>
    </submittedName>
</protein>
<organism evidence="2 3">
    <name type="scientific">Candidatus Roizmanbacteria bacterium GW2011_GWC2_41_7</name>
    <dbReference type="NCBI Taxonomy" id="1618487"/>
    <lineage>
        <taxon>Bacteria</taxon>
        <taxon>Candidatus Roizmaniibacteriota</taxon>
    </lineage>
</organism>
<evidence type="ECO:0000313" key="2">
    <source>
        <dbReference type="EMBL" id="KKS20974.1"/>
    </source>
</evidence>
<keyword evidence="1" id="KW-0663">Pyridoxal phosphate</keyword>
<dbReference type="InterPro" id="IPR000653">
    <property type="entry name" value="DegT/StrS_aminotransferase"/>
</dbReference>
<dbReference type="PANTHER" id="PTHR30244:SF34">
    <property type="entry name" value="DTDP-4-AMINO-4,6-DIDEOXYGALACTOSE TRANSAMINASE"/>
    <property type="match status" value="1"/>
</dbReference>
<dbReference type="Proteomes" id="UP000034371">
    <property type="component" value="Unassembled WGS sequence"/>
</dbReference>
<dbReference type="EMBL" id="LCBY01000046">
    <property type="protein sequence ID" value="KKS20974.1"/>
    <property type="molecule type" value="Genomic_DNA"/>
</dbReference>
<comment type="similarity">
    <text evidence="1">Belongs to the DegT/DnrJ/EryC1 family.</text>
</comment>
<dbReference type="Pfam" id="PF01041">
    <property type="entry name" value="DegT_DnrJ_EryC1"/>
    <property type="match status" value="1"/>
</dbReference>
<dbReference type="SUPFAM" id="SSF53383">
    <property type="entry name" value="PLP-dependent transferases"/>
    <property type="match status" value="1"/>
</dbReference>
<evidence type="ECO:0000313" key="3">
    <source>
        <dbReference type="Proteomes" id="UP000034371"/>
    </source>
</evidence>
<reference evidence="2 3" key="1">
    <citation type="journal article" date="2015" name="Nature">
        <title>rRNA introns, odd ribosomes, and small enigmatic genomes across a large radiation of phyla.</title>
        <authorList>
            <person name="Brown C.T."/>
            <person name="Hug L.A."/>
            <person name="Thomas B.C."/>
            <person name="Sharon I."/>
            <person name="Castelle C.J."/>
            <person name="Singh A."/>
            <person name="Wilkins M.J."/>
            <person name="Williams K.H."/>
            <person name="Banfield J.F."/>
        </authorList>
    </citation>
    <scope>NUCLEOTIDE SEQUENCE [LARGE SCALE GENOMIC DNA]</scope>
</reference>
<evidence type="ECO:0000256" key="1">
    <source>
        <dbReference type="RuleBase" id="RU004508"/>
    </source>
</evidence>
<dbReference type="PATRIC" id="fig|1618487.3.peg.659"/>
<dbReference type="GO" id="GO:0000271">
    <property type="term" value="P:polysaccharide biosynthetic process"/>
    <property type="evidence" value="ECO:0007669"/>
    <property type="project" value="TreeGrafter"/>
</dbReference>
<proteinExistence type="inferred from homology"/>
<dbReference type="GO" id="GO:0030170">
    <property type="term" value="F:pyridoxal phosphate binding"/>
    <property type="evidence" value="ECO:0007669"/>
    <property type="project" value="TreeGrafter"/>
</dbReference>
<comment type="caution">
    <text evidence="2">The sequence shown here is derived from an EMBL/GenBank/DDBJ whole genome shotgun (WGS) entry which is preliminary data.</text>
</comment>
<dbReference type="Gene3D" id="3.40.640.10">
    <property type="entry name" value="Type I PLP-dependent aspartate aminotransferase-like (Major domain)"/>
    <property type="match status" value="1"/>
</dbReference>
<dbReference type="GO" id="GO:0008483">
    <property type="term" value="F:transaminase activity"/>
    <property type="evidence" value="ECO:0007669"/>
    <property type="project" value="TreeGrafter"/>
</dbReference>
<accession>A0A0G0X7C6</accession>
<dbReference type="Gene3D" id="3.90.1150.10">
    <property type="entry name" value="Aspartate Aminotransferase, domain 1"/>
    <property type="match status" value="1"/>
</dbReference>
<gene>
    <name evidence="2" type="ORF">UU78_C0046G0005</name>
</gene>
<dbReference type="PANTHER" id="PTHR30244">
    <property type="entry name" value="TRANSAMINASE"/>
    <property type="match status" value="1"/>
</dbReference>
<dbReference type="InterPro" id="IPR015421">
    <property type="entry name" value="PyrdxlP-dep_Trfase_major"/>
</dbReference>
<dbReference type="PIRSF" id="PIRSF000390">
    <property type="entry name" value="PLP_StrS"/>
    <property type="match status" value="1"/>
</dbReference>